<dbReference type="InterPro" id="IPR005170">
    <property type="entry name" value="Transptr-assoc_dom"/>
</dbReference>
<evidence type="ECO:0000256" key="4">
    <source>
        <dbReference type="ARBA" id="ARBA00022989"/>
    </source>
</evidence>
<proteinExistence type="predicted"/>
<dbReference type="STRING" id="1851148.SMSP2_02706"/>
<dbReference type="Pfam" id="PF00571">
    <property type="entry name" value="CBS"/>
    <property type="match status" value="2"/>
</dbReference>
<evidence type="ECO:0000256" key="8">
    <source>
        <dbReference type="PROSITE-ProRule" id="PRU01193"/>
    </source>
</evidence>
<evidence type="ECO:0000313" key="13">
    <source>
        <dbReference type="Proteomes" id="UP000188181"/>
    </source>
</evidence>
<evidence type="ECO:0000256" key="3">
    <source>
        <dbReference type="ARBA" id="ARBA00022737"/>
    </source>
</evidence>
<protein>
    <submittedName>
        <fullName evidence="12">Magnesium and cobalt efflux protein CorC</fullName>
    </submittedName>
</protein>
<evidence type="ECO:0000256" key="7">
    <source>
        <dbReference type="PROSITE-ProRule" id="PRU00703"/>
    </source>
</evidence>
<dbReference type="SUPFAM" id="SSF56176">
    <property type="entry name" value="FAD-binding/transporter-associated domain-like"/>
    <property type="match status" value="1"/>
</dbReference>
<dbReference type="SUPFAM" id="SSF54631">
    <property type="entry name" value="CBS-domain pair"/>
    <property type="match status" value="1"/>
</dbReference>
<dbReference type="InterPro" id="IPR000644">
    <property type="entry name" value="CBS_dom"/>
</dbReference>
<evidence type="ECO:0000259" key="10">
    <source>
        <dbReference type="PROSITE" id="PS51371"/>
    </source>
</evidence>
<dbReference type="Gene3D" id="3.10.580.10">
    <property type="entry name" value="CBS-domain"/>
    <property type="match status" value="1"/>
</dbReference>
<dbReference type="PROSITE" id="PS51371">
    <property type="entry name" value="CBS"/>
    <property type="match status" value="2"/>
</dbReference>
<organism evidence="12 13">
    <name type="scientific">Limihaloglobus sulfuriphilus</name>
    <dbReference type="NCBI Taxonomy" id="1851148"/>
    <lineage>
        <taxon>Bacteria</taxon>
        <taxon>Pseudomonadati</taxon>
        <taxon>Planctomycetota</taxon>
        <taxon>Phycisphaerae</taxon>
        <taxon>Sedimentisphaerales</taxon>
        <taxon>Sedimentisphaeraceae</taxon>
        <taxon>Limihaloglobus</taxon>
    </lineage>
</organism>
<keyword evidence="3" id="KW-0677">Repeat</keyword>
<reference evidence="13" key="1">
    <citation type="submission" date="2017-02" db="EMBL/GenBank/DDBJ databases">
        <title>Comparative genomics and description of representatives of a novel lineage of planctomycetes thriving in anoxic sediments.</title>
        <authorList>
            <person name="Spring S."/>
            <person name="Bunk B."/>
            <person name="Sproer C."/>
        </authorList>
    </citation>
    <scope>NUCLEOTIDE SEQUENCE [LARGE SCALE GENOMIC DNA]</scope>
    <source>
        <strain evidence="13">SM-Chi-D1</strain>
    </source>
</reference>
<feature type="domain" description="CNNM transmembrane" evidence="11">
    <location>
        <begin position="1"/>
        <end position="178"/>
    </location>
</feature>
<dbReference type="Pfam" id="PF01595">
    <property type="entry name" value="CNNM"/>
    <property type="match status" value="1"/>
</dbReference>
<feature type="domain" description="CBS" evidence="10">
    <location>
        <begin position="260"/>
        <end position="318"/>
    </location>
</feature>
<dbReference type="InterPro" id="IPR036318">
    <property type="entry name" value="FAD-bd_PCMH-like_sf"/>
</dbReference>
<dbReference type="GO" id="GO:0050660">
    <property type="term" value="F:flavin adenine dinucleotide binding"/>
    <property type="evidence" value="ECO:0007669"/>
    <property type="project" value="InterPro"/>
</dbReference>
<keyword evidence="6 8" id="KW-0472">Membrane</keyword>
<dbReference type="InterPro" id="IPR016169">
    <property type="entry name" value="FAD-bd_PCMH_sub2"/>
</dbReference>
<sequence>MTGLLLCSGLMSGAETAFFNLKHADVEVIESKNNLSNRLIKRLLRSPKQLLSSILFANLLVNVYYFAISSAISINLQSNGMPLSSGAFAVFSVCVIILLGEMYPKSLAMAASVKFSRFASLPCFVISRVFYPLLRFIQLFFTEPLTALICPPRKKNAPIKIQTVKKLIESSLRLTRTDKTGSSIISEAVDLSFLKASHIMRPRTELTLAEPDISPREAIERMKADSVKKLLVYSGNIDNIEGILYLRDVILNPEKPIGELLAKPWYVPEQKSIESLLEQFQRSGRDMAVVVDEYGGVSGIITEKDIYTELLDLSSHTEEKEKVEKLGPNEYLIYGDVPFRDWANVFGLDPSEYRYSTISGFVTALLKKIPAKGDVAVFRNIEFTVNTVNKFRITSVTLKVLTQ</sequence>
<dbReference type="SMART" id="SM01091">
    <property type="entry name" value="CorC_HlyC"/>
    <property type="match status" value="1"/>
</dbReference>
<keyword evidence="5 7" id="KW-0129">CBS domain</keyword>
<dbReference type="InterPro" id="IPR046342">
    <property type="entry name" value="CBS_dom_sf"/>
</dbReference>
<evidence type="ECO:0000256" key="9">
    <source>
        <dbReference type="SAM" id="Phobius"/>
    </source>
</evidence>
<dbReference type="PROSITE" id="PS51846">
    <property type="entry name" value="CNNM"/>
    <property type="match status" value="1"/>
</dbReference>
<dbReference type="PANTHER" id="PTHR22777">
    <property type="entry name" value="HEMOLYSIN-RELATED"/>
    <property type="match status" value="1"/>
</dbReference>
<dbReference type="SMART" id="SM00116">
    <property type="entry name" value="CBS"/>
    <property type="match status" value="2"/>
</dbReference>
<feature type="domain" description="CBS" evidence="10">
    <location>
        <begin position="200"/>
        <end position="259"/>
    </location>
</feature>
<keyword evidence="4 8" id="KW-1133">Transmembrane helix</keyword>
<evidence type="ECO:0000256" key="6">
    <source>
        <dbReference type="ARBA" id="ARBA00023136"/>
    </source>
</evidence>
<evidence type="ECO:0000256" key="2">
    <source>
        <dbReference type="ARBA" id="ARBA00022692"/>
    </source>
</evidence>
<evidence type="ECO:0000256" key="5">
    <source>
        <dbReference type="ARBA" id="ARBA00023122"/>
    </source>
</evidence>
<evidence type="ECO:0000259" key="11">
    <source>
        <dbReference type="PROSITE" id="PS51846"/>
    </source>
</evidence>
<dbReference type="Gene3D" id="3.30.465.10">
    <property type="match status" value="1"/>
</dbReference>
<dbReference type="InterPro" id="IPR044751">
    <property type="entry name" value="Ion_transp-like_CBS"/>
</dbReference>
<evidence type="ECO:0000256" key="1">
    <source>
        <dbReference type="ARBA" id="ARBA00004141"/>
    </source>
</evidence>
<dbReference type="Proteomes" id="UP000188181">
    <property type="component" value="Chromosome"/>
</dbReference>
<keyword evidence="2 8" id="KW-0812">Transmembrane</keyword>
<dbReference type="GO" id="GO:0005886">
    <property type="term" value="C:plasma membrane"/>
    <property type="evidence" value="ECO:0007669"/>
    <property type="project" value="TreeGrafter"/>
</dbReference>
<comment type="subcellular location">
    <subcellularLocation>
        <location evidence="1">Membrane</location>
        <topology evidence="1">Multi-pass membrane protein</topology>
    </subcellularLocation>
</comment>
<evidence type="ECO:0000313" key="12">
    <source>
        <dbReference type="EMBL" id="AQQ72323.1"/>
    </source>
</evidence>
<feature type="transmembrane region" description="Helical" evidence="9">
    <location>
        <begin position="50"/>
        <end position="74"/>
    </location>
</feature>
<dbReference type="InterPro" id="IPR002550">
    <property type="entry name" value="CNNM"/>
</dbReference>
<dbReference type="KEGG" id="pbas:SMSP2_02706"/>
<accession>A0A1R7T651</accession>
<dbReference type="Pfam" id="PF03471">
    <property type="entry name" value="CorC_HlyC"/>
    <property type="match status" value="1"/>
</dbReference>
<dbReference type="RefSeq" id="WP_146684527.1">
    <property type="nucleotide sequence ID" value="NZ_CP019646.1"/>
</dbReference>
<dbReference type="OrthoDB" id="9798188at2"/>
<keyword evidence="13" id="KW-1185">Reference proteome</keyword>
<dbReference type="EMBL" id="CP019646">
    <property type="protein sequence ID" value="AQQ72323.1"/>
    <property type="molecule type" value="Genomic_DNA"/>
</dbReference>
<gene>
    <name evidence="12" type="primary">corC_2</name>
    <name evidence="12" type="ORF">SMSP2_02706</name>
</gene>
<dbReference type="CDD" id="cd04590">
    <property type="entry name" value="CBS_pair_CorC_HlyC_assoc"/>
    <property type="match status" value="1"/>
</dbReference>
<name>A0A1R7T651_9BACT</name>
<feature type="transmembrane region" description="Helical" evidence="9">
    <location>
        <begin position="86"/>
        <end position="103"/>
    </location>
</feature>
<dbReference type="PANTHER" id="PTHR22777:SF17">
    <property type="entry name" value="UPF0053 PROTEIN SLL0260"/>
    <property type="match status" value="1"/>
</dbReference>
<dbReference type="AlphaFoldDB" id="A0A1R7T651"/>